<evidence type="ECO:0000256" key="1">
    <source>
        <dbReference type="ARBA" id="ARBA00022649"/>
    </source>
</evidence>
<dbReference type="GO" id="GO:0090729">
    <property type="term" value="F:toxin activity"/>
    <property type="evidence" value="ECO:0007669"/>
    <property type="project" value="UniProtKB-KW"/>
</dbReference>
<gene>
    <name evidence="5" type="primary">vapC</name>
    <name evidence="7" type="ORF">F4Y60_12480</name>
</gene>
<keyword evidence="5" id="KW-0800">Toxin</keyword>
<feature type="binding site" evidence="5">
    <location>
        <position position="86"/>
    </location>
    <ligand>
        <name>Mg(2+)</name>
        <dbReference type="ChEBI" id="CHEBI:18420"/>
    </ligand>
</feature>
<evidence type="ECO:0000256" key="4">
    <source>
        <dbReference type="ARBA" id="ARBA00022801"/>
    </source>
</evidence>
<dbReference type="GO" id="GO:0000287">
    <property type="term" value="F:magnesium ion binding"/>
    <property type="evidence" value="ECO:0007669"/>
    <property type="project" value="UniProtKB-UniRule"/>
</dbReference>
<feature type="binding site" evidence="5">
    <location>
        <position position="5"/>
    </location>
    <ligand>
        <name>Mg(2+)</name>
        <dbReference type="ChEBI" id="CHEBI:18420"/>
    </ligand>
</feature>
<keyword evidence="2 5" id="KW-0540">Nuclease</keyword>
<proteinExistence type="inferred from homology"/>
<keyword evidence="4 5" id="KW-0378">Hydrolase</keyword>
<keyword evidence="5" id="KW-0460">Magnesium</keyword>
<evidence type="ECO:0000256" key="2">
    <source>
        <dbReference type="ARBA" id="ARBA00022722"/>
    </source>
</evidence>
<dbReference type="AlphaFoldDB" id="A0A6B0Y3S6"/>
<comment type="function">
    <text evidence="5">Toxic component of a toxin-antitoxin (TA) system. An RNase.</text>
</comment>
<comment type="cofactor">
    <cofactor evidence="5">
        <name>Mg(2+)</name>
        <dbReference type="ChEBI" id="CHEBI:18420"/>
    </cofactor>
</comment>
<dbReference type="SUPFAM" id="SSF88723">
    <property type="entry name" value="PIN domain-like"/>
    <property type="match status" value="1"/>
</dbReference>
<name>A0A6B0Y3S6_9RHOB</name>
<dbReference type="EMBL" id="VXRY01000513">
    <property type="protein sequence ID" value="MXY34875.1"/>
    <property type="molecule type" value="Genomic_DNA"/>
</dbReference>
<accession>A0A6B0Y3S6</accession>
<evidence type="ECO:0000313" key="7">
    <source>
        <dbReference type="EMBL" id="MXY34875.1"/>
    </source>
</evidence>
<reference evidence="7" key="1">
    <citation type="submission" date="2019-09" db="EMBL/GenBank/DDBJ databases">
        <title>Characterisation of the sponge microbiome using genome-centric metagenomics.</title>
        <authorList>
            <person name="Engelberts J.P."/>
            <person name="Robbins S.J."/>
            <person name="De Goeij J.M."/>
            <person name="Aranda M."/>
            <person name="Bell S.C."/>
            <person name="Webster N.S."/>
        </authorList>
    </citation>
    <scope>NUCLEOTIDE SEQUENCE</scope>
    <source>
        <strain evidence="7">SB0664_bin_43</strain>
    </source>
</reference>
<dbReference type="InterPro" id="IPR022907">
    <property type="entry name" value="VapC_family"/>
</dbReference>
<dbReference type="GO" id="GO:0004540">
    <property type="term" value="F:RNA nuclease activity"/>
    <property type="evidence" value="ECO:0007669"/>
    <property type="project" value="InterPro"/>
</dbReference>
<organism evidence="7">
    <name type="scientific">Boseongicola sp. SB0664_bin_43</name>
    <dbReference type="NCBI Taxonomy" id="2604844"/>
    <lineage>
        <taxon>Bacteria</taxon>
        <taxon>Pseudomonadati</taxon>
        <taxon>Pseudomonadota</taxon>
        <taxon>Alphaproteobacteria</taxon>
        <taxon>Rhodobacterales</taxon>
        <taxon>Paracoccaceae</taxon>
        <taxon>Boseongicola</taxon>
    </lineage>
</organism>
<keyword evidence="3 5" id="KW-0479">Metal-binding</keyword>
<feature type="domain" description="PIN" evidence="6">
    <location>
        <begin position="2"/>
        <end position="113"/>
    </location>
</feature>
<dbReference type="InterPro" id="IPR002716">
    <property type="entry name" value="PIN_dom"/>
</dbReference>
<comment type="similarity">
    <text evidence="5">Belongs to the PINc/VapC protein family.</text>
</comment>
<dbReference type="Pfam" id="PF01850">
    <property type="entry name" value="PIN"/>
    <property type="match status" value="1"/>
</dbReference>
<sequence length="126" mass="14180">MILVDTSVWVDHLHRPDARMLEHLRDDNVLMHTMVIGELACGNLPDRAAKMAMLQGLPRISELSNNVVTARIEQRKLMGRGIGFVDAHLVLSAVERKDTRFWTRDRRLHQVAGDLGVAFVEDDGNG</sequence>
<keyword evidence="1 5" id="KW-1277">Toxin-antitoxin system</keyword>
<dbReference type="GO" id="GO:0016787">
    <property type="term" value="F:hydrolase activity"/>
    <property type="evidence" value="ECO:0007669"/>
    <property type="project" value="UniProtKB-KW"/>
</dbReference>
<evidence type="ECO:0000256" key="3">
    <source>
        <dbReference type="ARBA" id="ARBA00022723"/>
    </source>
</evidence>
<dbReference type="EC" id="3.1.-.-" evidence="5"/>
<comment type="caution">
    <text evidence="7">The sequence shown here is derived from an EMBL/GenBank/DDBJ whole genome shotgun (WGS) entry which is preliminary data.</text>
</comment>
<evidence type="ECO:0000259" key="6">
    <source>
        <dbReference type="Pfam" id="PF01850"/>
    </source>
</evidence>
<dbReference type="Gene3D" id="3.40.50.1010">
    <property type="entry name" value="5'-nuclease"/>
    <property type="match status" value="1"/>
</dbReference>
<evidence type="ECO:0000256" key="5">
    <source>
        <dbReference type="HAMAP-Rule" id="MF_00265"/>
    </source>
</evidence>
<dbReference type="HAMAP" id="MF_00265">
    <property type="entry name" value="VapC_Nob1"/>
    <property type="match status" value="1"/>
</dbReference>
<dbReference type="InterPro" id="IPR029060">
    <property type="entry name" value="PIN-like_dom_sf"/>
</dbReference>
<protein>
    <recommendedName>
        <fullName evidence="5">Ribonuclease VapC</fullName>
        <shortName evidence="5">RNase VapC</shortName>
        <ecNumber evidence="5">3.1.-.-</ecNumber>
    </recommendedName>
    <alternativeName>
        <fullName evidence="5">Toxin VapC</fullName>
    </alternativeName>
</protein>